<evidence type="ECO:0000313" key="5">
    <source>
        <dbReference type="Proteomes" id="UP000245464"/>
    </source>
</evidence>
<dbReference type="GeneID" id="90955617"/>
<organism evidence="4 5">
    <name type="scientific">Pyrenophora tritici-repentis</name>
    <dbReference type="NCBI Taxonomy" id="45151"/>
    <lineage>
        <taxon>Eukaryota</taxon>
        <taxon>Fungi</taxon>
        <taxon>Dikarya</taxon>
        <taxon>Ascomycota</taxon>
        <taxon>Pezizomycotina</taxon>
        <taxon>Dothideomycetes</taxon>
        <taxon>Pleosporomycetidae</taxon>
        <taxon>Pleosporales</taxon>
        <taxon>Pleosporineae</taxon>
        <taxon>Pleosporaceae</taxon>
        <taxon>Pyrenophora</taxon>
    </lineage>
</organism>
<protein>
    <submittedName>
        <fullName evidence="4">RNA exonuclease 3</fullName>
    </submittedName>
</protein>
<dbReference type="PANTHER" id="PTHR12801">
    <property type="entry name" value="RNA EXONUCLEASE REXO1 / RECO3 FAMILY MEMBER-RELATED"/>
    <property type="match status" value="1"/>
</dbReference>
<evidence type="ECO:0000256" key="3">
    <source>
        <dbReference type="ARBA" id="ARBA00022839"/>
    </source>
</evidence>
<dbReference type="GO" id="GO:0004527">
    <property type="term" value="F:exonuclease activity"/>
    <property type="evidence" value="ECO:0007669"/>
    <property type="project" value="UniProtKB-KW"/>
</dbReference>
<evidence type="ECO:0000256" key="2">
    <source>
        <dbReference type="ARBA" id="ARBA00022801"/>
    </source>
</evidence>
<keyword evidence="2" id="KW-0378">Hydrolase</keyword>
<dbReference type="InterPro" id="IPR047021">
    <property type="entry name" value="REXO1/3/4-like"/>
</dbReference>
<reference evidence="4 5" key="1">
    <citation type="journal article" date="2018" name="BMC Genomics">
        <title>Comparative genomics of the wheat fungal pathogen Pyrenophora tritici-repentis reveals chromosomal variations and genome plasticity.</title>
        <authorList>
            <person name="Moolhuijzen P."/>
            <person name="See P.T."/>
            <person name="Hane J.K."/>
            <person name="Shi G."/>
            <person name="Liu Z."/>
            <person name="Oliver R.P."/>
            <person name="Moffat C.S."/>
        </authorList>
    </citation>
    <scope>NUCLEOTIDE SEQUENCE [LARGE SCALE GENOMIC DNA]</scope>
    <source>
        <strain evidence="4">M4</strain>
    </source>
</reference>
<accession>A0A2W1EAC3</accession>
<comment type="caution">
    <text evidence="4">The sequence shown here is derived from an EMBL/GenBank/DDBJ whole genome shotgun (WGS) entry which is preliminary data.</text>
</comment>
<dbReference type="SUPFAM" id="SSF53098">
    <property type="entry name" value="Ribonuclease H-like"/>
    <property type="match status" value="1"/>
</dbReference>
<evidence type="ECO:0000313" key="4">
    <source>
        <dbReference type="EMBL" id="KAF7575366.1"/>
    </source>
</evidence>
<name>A0A2W1EAC3_9PLEO</name>
<dbReference type="GO" id="GO:0003676">
    <property type="term" value="F:nucleic acid binding"/>
    <property type="evidence" value="ECO:0007669"/>
    <property type="project" value="InterPro"/>
</dbReference>
<dbReference type="RefSeq" id="XP_065964503.1">
    <property type="nucleotide sequence ID" value="XM_066105876.1"/>
</dbReference>
<dbReference type="InterPro" id="IPR036397">
    <property type="entry name" value="RNaseH_sf"/>
</dbReference>
<keyword evidence="1" id="KW-0540">Nuclease</keyword>
<dbReference type="GO" id="GO:0005634">
    <property type="term" value="C:nucleus"/>
    <property type="evidence" value="ECO:0007669"/>
    <property type="project" value="TreeGrafter"/>
</dbReference>
<proteinExistence type="predicted"/>
<evidence type="ECO:0000256" key="1">
    <source>
        <dbReference type="ARBA" id="ARBA00022722"/>
    </source>
</evidence>
<gene>
    <name evidence="4" type="ORF">PtrM4_069900</name>
</gene>
<dbReference type="KEGG" id="ptrr:90955617"/>
<keyword evidence="3 4" id="KW-0269">Exonuclease</keyword>
<dbReference type="Gene3D" id="3.30.420.10">
    <property type="entry name" value="Ribonuclease H-like superfamily/Ribonuclease H"/>
    <property type="match status" value="1"/>
</dbReference>
<dbReference type="InterPro" id="IPR012337">
    <property type="entry name" value="RNaseH-like_sf"/>
</dbReference>
<dbReference type="Proteomes" id="UP000245464">
    <property type="component" value="Chromosome 2"/>
</dbReference>
<sequence length="98" mass="10787">MGVGGWGVSSSTLNNQAAPFATAASQVEPKKKKKPKGSGELSLKMLLKRYLGREIQMQGNLGHDSMEDAIAARDLVHWMVQRRLNESVQTIWGSGYEQ</sequence>
<dbReference type="AlphaFoldDB" id="A0A2W1EAC3"/>
<dbReference type="EMBL" id="NQIK02000002">
    <property type="protein sequence ID" value="KAF7575366.1"/>
    <property type="molecule type" value="Genomic_DNA"/>
</dbReference>